<dbReference type="RefSeq" id="WP_169116393.1">
    <property type="nucleotide sequence ID" value="NZ_JAAAUB010000017.1"/>
</dbReference>
<proteinExistence type="predicted"/>
<dbReference type="InterPro" id="IPR052698">
    <property type="entry name" value="MoCofactor_Util/Proc"/>
</dbReference>
<organism evidence="3 4">
    <name type="scientific">Tepidiphilus baoligensis</name>
    <dbReference type="NCBI Taxonomy" id="2698687"/>
    <lineage>
        <taxon>Bacteria</taxon>
        <taxon>Pseudomonadati</taxon>
        <taxon>Pseudomonadota</taxon>
        <taxon>Hydrogenophilia</taxon>
        <taxon>Hydrogenophilales</taxon>
        <taxon>Hydrogenophilaceae</taxon>
        <taxon>Tepidiphilus</taxon>
    </lineage>
</organism>
<comment type="caution">
    <text evidence="3">The sequence shown here is derived from an EMBL/GenBank/DDBJ whole genome shotgun (WGS) entry which is preliminary data.</text>
</comment>
<evidence type="ECO:0000313" key="3">
    <source>
        <dbReference type="EMBL" id="NMH17383.1"/>
    </source>
</evidence>
<keyword evidence="4" id="KW-1185">Reference proteome</keyword>
<feature type="domain" description="XdhC- CoxI" evidence="1">
    <location>
        <begin position="15"/>
        <end position="84"/>
    </location>
</feature>
<dbReference type="Gene3D" id="3.40.50.720">
    <property type="entry name" value="NAD(P)-binding Rossmann-like Domain"/>
    <property type="match status" value="1"/>
</dbReference>
<evidence type="ECO:0000259" key="2">
    <source>
        <dbReference type="Pfam" id="PF13478"/>
    </source>
</evidence>
<sequence length="343" mass="37533">MDSTDLSVLNAAIEWLHAGRRTVLATVVETWGSSPRPVGAWLAIRDDGQVVGSVSGGCVEDDLIARIRSGELLAEDVPELVTYGVTREQAARFGLPCGGRLRLVIEPAPEVGLLEELRARIHAKRLTVRELDTCSGRSVLRDATRGETFFFDGRLMRTLYGPRWRLIVIGAGQLSQYVCEMALAADYEVVVIDPREEFAEGLANPAITFRRDMPDDAILDLTVDAHTAIVALTHDPKLDDMALLEALKSPAFYVGALGSRTNSAKRRERLALFDLTADEIDRLHGPVGLFIGARSPAEMAVSILAEITAAKYGVPIVQKRAFAERERAERHTLLDTMSSACRA</sequence>
<protein>
    <recommendedName>
        <fullName evidence="5">XdhC family protein</fullName>
    </recommendedName>
</protein>
<evidence type="ECO:0000259" key="1">
    <source>
        <dbReference type="Pfam" id="PF02625"/>
    </source>
</evidence>
<evidence type="ECO:0008006" key="5">
    <source>
        <dbReference type="Google" id="ProtNLM"/>
    </source>
</evidence>
<feature type="domain" description="XdhC Rossmann" evidence="2">
    <location>
        <begin position="166"/>
        <end position="307"/>
    </location>
</feature>
<gene>
    <name evidence="3" type="ORF">GV368_09810</name>
</gene>
<dbReference type="InterPro" id="IPR036291">
    <property type="entry name" value="NAD(P)-bd_dom_sf"/>
</dbReference>
<dbReference type="Pfam" id="PF13478">
    <property type="entry name" value="XdhC_C"/>
    <property type="match status" value="1"/>
</dbReference>
<dbReference type="PANTHER" id="PTHR30388">
    <property type="entry name" value="ALDEHYDE OXIDOREDUCTASE MOLYBDENUM COFACTOR ASSEMBLY PROTEIN"/>
    <property type="match status" value="1"/>
</dbReference>
<dbReference type="EMBL" id="JAAAUB010000017">
    <property type="protein sequence ID" value="NMH17383.1"/>
    <property type="molecule type" value="Genomic_DNA"/>
</dbReference>
<dbReference type="Pfam" id="PF02625">
    <property type="entry name" value="XdhC_CoxI"/>
    <property type="match status" value="1"/>
</dbReference>
<evidence type="ECO:0000313" key="4">
    <source>
        <dbReference type="Proteomes" id="UP000669605"/>
    </source>
</evidence>
<name>A0ABX1QR13_9PROT</name>
<dbReference type="InterPro" id="IPR027051">
    <property type="entry name" value="XdhC_Rossmann_dom"/>
</dbReference>
<accession>A0ABX1QR13</accession>
<reference evidence="3 4" key="1">
    <citation type="journal article" date="2020" name="Curr. Microbiol.">
        <title>Tepidiphilus baoligensis sp. nov., a Novel Bacterium of the Family Hydrogenophilaceae Isolated from an Oil Reservoir.</title>
        <authorList>
            <person name="Zhang X."/>
            <person name="Wang G."/>
            <person name="Ma X."/>
            <person name="Yu J."/>
            <person name="You J."/>
            <person name="Xue Y."/>
            <person name="Ma Y."/>
        </authorList>
    </citation>
    <scope>NUCLEOTIDE SEQUENCE [LARGE SCALE GENOMIC DNA]</scope>
    <source>
        <strain evidence="3 4">B18-69</strain>
    </source>
</reference>
<dbReference type="PANTHER" id="PTHR30388:SF4">
    <property type="entry name" value="MOLYBDENUM COFACTOR INSERTION CHAPERONE PAOD"/>
    <property type="match status" value="1"/>
</dbReference>
<dbReference type="Proteomes" id="UP000669605">
    <property type="component" value="Unassembled WGS sequence"/>
</dbReference>
<dbReference type="InterPro" id="IPR003777">
    <property type="entry name" value="XdhC_CoxI"/>
</dbReference>
<dbReference type="SUPFAM" id="SSF51735">
    <property type="entry name" value="NAD(P)-binding Rossmann-fold domains"/>
    <property type="match status" value="1"/>
</dbReference>